<keyword evidence="1" id="KW-0675">Receptor</keyword>
<evidence type="ECO:0000313" key="2">
    <source>
        <dbReference type="Proteomes" id="UP001056778"/>
    </source>
</evidence>
<accession>A0ACB9SWM1</accession>
<name>A0ACB9SWM1_HOLOL</name>
<proteinExistence type="predicted"/>
<evidence type="ECO:0000313" key="1">
    <source>
        <dbReference type="EMBL" id="KAI4458873.1"/>
    </source>
</evidence>
<comment type="caution">
    <text evidence="1">The sequence shown here is derived from an EMBL/GenBank/DDBJ whole genome shotgun (WGS) entry which is preliminary data.</text>
</comment>
<gene>
    <name evidence="1" type="ORF">MML48_6g00017419</name>
</gene>
<sequence>MKLLYFIVFITIIKVSLTIENKYSAAANTPEEETRTLKDLEKPFRMQKVNLLWSKAKLRLTEPKLKSLFGALKLYDKEELVWKKVKADGQDKDGLREAELRKKFLEIMTMYGLLDNFEDAPNYSPPKMFNEASEEHINKSLFKDKKLNKLWSKIETAGFTSIELKALQEEFTHHQDKIDQYYSLLTEIKDSEKNDEHENSIDNKLDRFNMLETGEEVPKRDYIERVNDIRDKHRDIKDGYDRLQILAAKGPNSKEFVEPKVQGLWKIALETDFTADELESLRIELMHYENRLLKLRHMQVEAALNEDYNKGRMAGLKTDGMKLVDENIKKQARKVDKIHLDLETKIMQKHIEL</sequence>
<organism evidence="1 2">
    <name type="scientific">Holotrichia oblita</name>
    <name type="common">Chafer beetle</name>
    <dbReference type="NCBI Taxonomy" id="644536"/>
    <lineage>
        <taxon>Eukaryota</taxon>
        <taxon>Metazoa</taxon>
        <taxon>Ecdysozoa</taxon>
        <taxon>Arthropoda</taxon>
        <taxon>Hexapoda</taxon>
        <taxon>Insecta</taxon>
        <taxon>Pterygota</taxon>
        <taxon>Neoptera</taxon>
        <taxon>Endopterygota</taxon>
        <taxon>Coleoptera</taxon>
        <taxon>Polyphaga</taxon>
        <taxon>Scarabaeiformia</taxon>
        <taxon>Scarabaeidae</taxon>
        <taxon>Melolonthinae</taxon>
        <taxon>Holotrichia</taxon>
    </lineage>
</organism>
<dbReference type="EMBL" id="CM043020">
    <property type="protein sequence ID" value="KAI4458873.1"/>
    <property type="molecule type" value="Genomic_DNA"/>
</dbReference>
<dbReference type="Proteomes" id="UP001056778">
    <property type="component" value="Chromosome 6"/>
</dbReference>
<protein>
    <submittedName>
        <fullName evidence="1">Alpha-2-macroglobulin receptor-associated protein</fullName>
    </submittedName>
</protein>
<reference evidence="1" key="1">
    <citation type="submission" date="2022-04" db="EMBL/GenBank/DDBJ databases">
        <title>Chromosome-scale genome assembly of Holotrichia oblita Faldermann.</title>
        <authorList>
            <person name="Rongchong L."/>
        </authorList>
    </citation>
    <scope>NUCLEOTIDE SEQUENCE</scope>
    <source>
        <strain evidence="1">81SQS9</strain>
    </source>
</reference>
<keyword evidence="2" id="KW-1185">Reference proteome</keyword>